<accession>A0AAE9XNY6</accession>
<name>A0AAE9XNY6_9PROT</name>
<feature type="signal peptide" evidence="1">
    <location>
        <begin position="1"/>
        <end position="30"/>
    </location>
</feature>
<keyword evidence="1" id="KW-0732">Signal</keyword>
<sequence>MKKVRDGLRKSTWILGAVSLALFVAVPTRATGVDNGDDLAEACRDYRQGPSTPEALTCAAYIQGFLGGALATDSVVEASVRALYENRSDFMKRAVSSRAPGPTGQLHSNVHAHYCLPANESLGSVIDGFNAFAAGGDMPGSVHAHDYLYGALMQLYPCKG</sequence>
<reference evidence="3" key="1">
    <citation type="submission" date="2023-01" db="EMBL/GenBank/DDBJ databases">
        <title>The genome sequence of Kordiimonadaceae bacterium 6D33.</title>
        <authorList>
            <person name="Liu Y."/>
        </authorList>
    </citation>
    <scope>NUCLEOTIDE SEQUENCE</scope>
    <source>
        <strain evidence="3">6D33</strain>
    </source>
</reference>
<evidence type="ECO:0000259" key="2">
    <source>
        <dbReference type="Pfam" id="PF18602"/>
    </source>
</evidence>
<dbReference type="RefSeq" id="WP_289504226.1">
    <property type="nucleotide sequence ID" value="NZ_CP116805.1"/>
</dbReference>
<gene>
    <name evidence="3" type="ORF">PH603_01890</name>
</gene>
<dbReference type="AlphaFoldDB" id="A0AAE9XNY6"/>
<protein>
    <submittedName>
        <fullName evidence="3">Rap1a/Tai family immunity protein</fullName>
    </submittedName>
</protein>
<dbReference type="EMBL" id="CP116805">
    <property type="protein sequence ID" value="WCL54507.1"/>
    <property type="molecule type" value="Genomic_DNA"/>
</dbReference>
<feature type="chain" id="PRO_5042271430" evidence="1">
    <location>
        <begin position="31"/>
        <end position="160"/>
    </location>
</feature>
<evidence type="ECO:0000313" key="3">
    <source>
        <dbReference type="EMBL" id="WCL54507.1"/>
    </source>
</evidence>
<proteinExistence type="predicted"/>
<keyword evidence="4" id="KW-1185">Reference proteome</keyword>
<dbReference type="Proteomes" id="UP001217500">
    <property type="component" value="Chromosome"/>
</dbReference>
<dbReference type="InterPro" id="IPR041238">
    <property type="entry name" value="Rap1a"/>
</dbReference>
<feature type="domain" description="Rap1a immunity protein" evidence="2">
    <location>
        <begin position="35"/>
        <end position="158"/>
    </location>
</feature>
<dbReference type="KEGG" id="gso:PH603_01890"/>
<evidence type="ECO:0000256" key="1">
    <source>
        <dbReference type="SAM" id="SignalP"/>
    </source>
</evidence>
<organism evidence="3 4">
    <name type="scientific">Gimibacter soli</name>
    <dbReference type="NCBI Taxonomy" id="3024400"/>
    <lineage>
        <taxon>Bacteria</taxon>
        <taxon>Pseudomonadati</taxon>
        <taxon>Pseudomonadota</taxon>
        <taxon>Alphaproteobacteria</taxon>
        <taxon>Kordiimonadales</taxon>
        <taxon>Temperatibacteraceae</taxon>
        <taxon>Gimibacter</taxon>
    </lineage>
</organism>
<dbReference type="Pfam" id="PF18602">
    <property type="entry name" value="Rap1a"/>
    <property type="match status" value="1"/>
</dbReference>
<evidence type="ECO:0000313" key="4">
    <source>
        <dbReference type="Proteomes" id="UP001217500"/>
    </source>
</evidence>